<dbReference type="SUPFAM" id="SSF47781">
    <property type="entry name" value="RuvA domain 2-like"/>
    <property type="match status" value="1"/>
</dbReference>
<feature type="region of interest" description="Disordered" evidence="1">
    <location>
        <begin position="1"/>
        <end position="40"/>
    </location>
</feature>
<dbReference type="InterPro" id="IPR010994">
    <property type="entry name" value="RuvA_2-like"/>
</dbReference>
<gene>
    <name evidence="3" type="ORF">FOH10_22485</name>
</gene>
<dbReference type="GO" id="GO:0006281">
    <property type="term" value="P:DNA repair"/>
    <property type="evidence" value="ECO:0007669"/>
    <property type="project" value="InterPro"/>
</dbReference>
<organism evidence="3 4">
    <name type="scientific">Nocardia otitidiscaviarum</name>
    <dbReference type="NCBI Taxonomy" id="1823"/>
    <lineage>
        <taxon>Bacteria</taxon>
        <taxon>Bacillati</taxon>
        <taxon>Actinomycetota</taxon>
        <taxon>Actinomycetes</taxon>
        <taxon>Mycobacteriales</taxon>
        <taxon>Nocardiaceae</taxon>
        <taxon>Nocardia</taxon>
    </lineage>
</organism>
<keyword evidence="3" id="KW-0238">DNA-binding</keyword>
<dbReference type="InterPro" id="IPR003583">
    <property type="entry name" value="Hlx-hairpin-Hlx_DNA-bd_motif"/>
</dbReference>
<dbReference type="Gene3D" id="1.10.150.320">
    <property type="entry name" value="Photosystem II 12 kDa extrinsic protein"/>
    <property type="match status" value="1"/>
</dbReference>
<feature type="compositionally biased region" description="Gly residues" evidence="1">
    <location>
        <begin position="1"/>
        <end position="17"/>
    </location>
</feature>
<proteinExistence type="predicted"/>
<feature type="compositionally biased region" description="Polar residues" evidence="1">
    <location>
        <begin position="105"/>
        <end position="114"/>
    </location>
</feature>
<accession>A0A516NXR4</accession>
<evidence type="ECO:0000313" key="4">
    <source>
        <dbReference type="Proteomes" id="UP000317039"/>
    </source>
</evidence>
<dbReference type="GO" id="GO:0015628">
    <property type="term" value="P:protein secretion by the type II secretion system"/>
    <property type="evidence" value="ECO:0007669"/>
    <property type="project" value="TreeGrafter"/>
</dbReference>
<evidence type="ECO:0000256" key="1">
    <source>
        <dbReference type="SAM" id="MobiDB-lite"/>
    </source>
</evidence>
<reference evidence="3 4" key="1">
    <citation type="submission" date="2019-07" db="EMBL/GenBank/DDBJ databases">
        <title>Complete Genome Sequence and Methylome Analysis of Nocardia otitidis-caviarum NEB252.</title>
        <authorList>
            <person name="Fomenkov A."/>
            <person name="Anton B.P."/>
            <person name="Vincze T."/>
            <person name="Roberts R.J."/>
        </authorList>
    </citation>
    <scope>NUCLEOTIDE SEQUENCE [LARGE SCALE GENOMIC DNA]</scope>
    <source>
        <strain evidence="3 4">NEB252</strain>
    </source>
</reference>
<feature type="domain" description="Helix-hairpin-helix DNA-binding motif class 1" evidence="2">
    <location>
        <begin position="151"/>
        <end position="170"/>
    </location>
</feature>
<feature type="domain" description="Helix-hairpin-helix DNA-binding motif class 1" evidence="2">
    <location>
        <begin position="181"/>
        <end position="200"/>
    </location>
</feature>
<dbReference type="GO" id="GO:0003677">
    <property type="term" value="F:DNA binding"/>
    <property type="evidence" value="ECO:0007669"/>
    <property type="project" value="UniProtKB-KW"/>
</dbReference>
<dbReference type="EMBL" id="CP041695">
    <property type="protein sequence ID" value="QDP83692.1"/>
    <property type="molecule type" value="Genomic_DNA"/>
</dbReference>
<dbReference type="Pfam" id="PF12836">
    <property type="entry name" value="HHH_3"/>
    <property type="match status" value="1"/>
</dbReference>
<dbReference type="InterPro" id="IPR004509">
    <property type="entry name" value="Competence_ComEA_HhH"/>
</dbReference>
<dbReference type="PANTHER" id="PTHR21180">
    <property type="entry name" value="ENDONUCLEASE/EXONUCLEASE/PHOSPHATASE FAMILY DOMAIN-CONTAINING PROTEIN 1"/>
    <property type="match status" value="1"/>
</dbReference>
<dbReference type="AlphaFoldDB" id="A0A516NXR4"/>
<protein>
    <submittedName>
        <fullName evidence="3">ComEA family DNA-binding protein</fullName>
    </submittedName>
</protein>
<evidence type="ECO:0000259" key="2">
    <source>
        <dbReference type="SMART" id="SM00278"/>
    </source>
</evidence>
<feature type="region of interest" description="Disordered" evidence="1">
    <location>
        <begin position="101"/>
        <end position="137"/>
    </location>
</feature>
<dbReference type="Proteomes" id="UP000317039">
    <property type="component" value="Chromosome"/>
</dbReference>
<feature type="compositionally biased region" description="Low complexity" evidence="1">
    <location>
        <begin position="18"/>
        <end position="40"/>
    </location>
</feature>
<sequence length="203" mass="20030">MGVGSGAAGVGPVGSGAHGPVDPGLAAPPGADDPTGSNGHSASGVVVVSVIGLVERGGLLRFPTGARVADALAAAAPRRDADLSGLNLAQYLSDGDQIVIGRTGPNPTAPQAGSSIVGAQAQHPDTPRTPSGAPRPTATTTIVNLNTATEAELDALPGIGPVTAKAIIAWRTEHGRFGSVDQLADVQGIGPSRLERLRGLVTV</sequence>
<evidence type="ECO:0000313" key="3">
    <source>
        <dbReference type="EMBL" id="QDP83692.1"/>
    </source>
</evidence>
<dbReference type="GO" id="GO:0015627">
    <property type="term" value="C:type II protein secretion system complex"/>
    <property type="evidence" value="ECO:0007669"/>
    <property type="project" value="TreeGrafter"/>
</dbReference>
<dbReference type="InterPro" id="IPR051675">
    <property type="entry name" value="Endo/Exo/Phosphatase_dom_1"/>
</dbReference>
<dbReference type="KEGG" id="nod:FOH10_22485"/>
<dbReference type="SMART" id="SM00278">
    <property type="entry name" value="HhH1"/>
    <property type="match status" value="2"/>
</dbReference>
<dbReference type="NCBIfam" id="TIGR00426">
    <property type="entry name" value="competence protein ComEA helix-hairpin-helix repeat region"/>
    <property type="match status" value="1"/>
</dbReference>
<name>A0A516NXR4_9NOCA</name>
<dbReference type="PANTHER" id="PTHR21180:SF32">
    <property type="entry name" value="ENDONUCLEASE_EXONUCLEASE_PHOSPHATASE FAMILY DOMAIN-CONTAINING PROTEIN 1"/>
    <property type="match status" value="1"/>
</dbReference>